<comment type="caution">
    <text evidence="1">The sequence shown here is derived from an EMBL/GenBank/DDBJ whole genome shotgun (WGS) entry which is preliminary data.</text>
</comment>
<evidence type="ECO:0000313" key="2">
    <source>
        <dbReference type="Proteomes" id="UP000230233"/>
    </source>
</evidence>
<keyword evidence="2" id="KW-1185">Reference proteome</keyword>
<dbReference type="EMBL" id="PDUG01000005">
    <property type="protein sequence ID" value="PIC23913.1"/>
    <property type="molecule type" value="Genomic_DNA"/>
</dbReference>
<accession>A0A2G5T9Q1</accession>
<organism evidence="1 2">
    <name type="scientific">Caenorhabditis nigoni</name>
    <dbReference type="NCBI Taxonomy" id="1611254"/>
    <lineage>
        <taxon>Eukaryota</taxon>
        <taxon>Metazoa</taxon>
        <taxon>Ecdysozoa</taxon>
        <taxon>Nematoda</taxon>
        <taxon>Chromadorea</taxon>
        <taxon>Rhabditida</taxon>
        <taxon>Rhabditina</taxon>
        <taxon>Rhabditomorpha</taxon>
        <taxon>Rhabditoidea</taxon>
        <taxon>Rhabditidae</taxon>
        <taxon>Peloderinae</taxon>
        <taxon>Caenorhabditis</taxon>
    </lineage>
</organism>
<protein>
    <submittedName>
        <fullName evidence="1">Uncharacterized protein</fullName>
    </submittedName>
</protein>
<dbReference type="Proteomes" id="UP000230233">
    <property type="component" value="Chromosome V"/>
</dbReference>
<evidence type="ECO:0000313" key="1">
    <source>
        <dbReference type="EMBL" id="PIC23913.1"/>
    </source>
</evidence>
<sequence length="126" mass="14247">MQALKTVKDVATVVQAAGTVQKVIVAPQKERKQKENRNELKIRKTRQTITLLQTMLKRISLSQNQNLISDVIEMKLSEKVAKIVKSFEKNRPTSLKSDALDFIVAEIEMCHEQLKSLIMVNSVSLA</sequence>
<proteinExistence type="predicted"/>
<gene>
    <name evidence="1" type="primary">Cnig_chr_V.g17443</name>
    <name evidence="1" type="ORF">B9Z55_017443</name>
</gene>
<name>A0A2G5T9Q1_9PELO</name>
<dbReference type="AlphaFoldDB" id="A0A2G5T9Q1"/>
<reference evidence="2" key="1">
    <citation type="submission" date="2017-10" db="EMBL/GenBank/DDBJ databases">
        <title>Rapid genome shrinkage in a self-fertile nematode reveals novel sperm competition proteins.</title>
        <authorList>
            <person name="Yin D."/>
            <person name="Schwarz E.M."/>
            <person name="Thomas C.G."/>
            <person name="Felde R.L."/>
            <person name="Korf I.F."/>
            <person name="Cutter A.D."/>
            <person name="Schartner C.M."/>
            <person name="Ralston E.J."/>
            <person name="Meyer B.J."/>
            <person name="Haag E.S."/>
        </authorList>
    </citation>
    <scope>NUCLEOTIDE SEQUENCE [LARGE SCALE GENOMIC DNA]</scope>
    <source>
        <strain evidence="2">JU1422</strain>
    </source>
</reference>